<reference evidence="6" key="1">
    <citation type="journal article" date="2017" name="Front. Plant Sci.">
        <title>Climate Clever Clovers: New Paradigm to Reduce the Environmental Footprint of Ruminants by Breeding Low Methanogenic Forages Utilizing Haplotype Variation.</title>
        <authorList>
            <person name="Kaur P."/>
            <person name="Appels R."/>
            <person name="Bayer P.E."/>
            <person name="Keeble-Gagnere G."/>
            <person name="Wang J."/>
            <person name="Hirakawa H."/>
            <person name="Shirasawa K."/>
            <person name="Vercoe P."/>
            <person name="Stefanova K."/>
            <person name="Durmic Z."/>
            <person name="Nichols P."/>
            <person name="Revell C."/>
            <person name="Isobe S.N."/>
            <person name="Edwards D."/>
            <person name="Erskine W."/>
        </authorList>
    </citation>
    <scope>NUCLEOTIDE SEQUENCE [LARGE SCALE GENOMIC DNA]</scope>
    <source>
        <strain evidence="6">cv. Daliak</strain>
    </source>
</reference>
<dbReference type="InterPro" id="IPR045238">
    <property type="entry name" value="Tim23-like"/>
</dbReference>
<dbReference type="GO" id="GO:0015171">
    <property type="term" value="F:amino acid transmembrane transporter activity"/>
    <property type="evidence" value="ECO:0007669"/>
    <property type="project" value="TreeGrafter"/>
</dbReference>
<dbReference type="Pfam" id="PF02466">
    <property type="entry name" value="Tim17"/>
    <property type="match status" value="1"/>
</dbReference>
<evidence type="ECO:0000313" key="5">
    <source>
        <dbReference type="EMBL" id="GAU17336.1"/>
    </source>
</evidence>
<sequence>MCKEGAYWGAIAGVYVGAEYGVERIRGTRDWKNAMIGGAVTGALVSAASNNKKDKIAYFFGSAVTKIARVGLEESACRAIAYSSELPYVSDQELNFPIQTMARQRQMIYKVDCRSIQDLVDRVDMVDR</sequence>
<name>A0A2Z6MMM4_TRISU</name>
<keyword evidence="3" id="KW-1133">Transmembrane helix</keyword>
<keyword evidence="6" id="KW-1185">Reference proteome</keyword>
<gene>
    <name evidence="5" type="ORF">TSUD_110530</name>
</gene>
<evidence type="ECO:0000313" key="6">
    <source>
        <dbReference type="Proteomes" id="UP000242715"/>
    </source>
</evidence>
<keyword evidence="4" id="KW-0472">Membrane</keyword>
<dbReference type="GO" id="GO:0009707">
    <property type="term" value="C:chloroplast outer membrane"/>
    <property type="evidence" value="ECO:0007669"/>
    <property type="project" value="TreeGrafter"/>
</dbReference>
<evidence type="ECO:0000256" key="1">
    <source>
        <dbReference type="ARBA" id="ARBA00004141"/>
    </source>
</evidence>
<proteinExistence type="predicted"/>
<evidence type="ECO:0000256" key="2">
    <source>
        <dbReference type="ARBA" id="ARBA00022692"/>
    </source>
</evidence>
<protein>
    <submittedName>
        <fullName evidence="5">Uncharacterized protein</fullName>
    </submittedName>
</protein>
<evidence type="ECO:0000256" key="3">
    <source>
        <dbReference type="ARBA" id="ARBA00022989"/>
    </source>
</evidence>
<dbReference type="GO" id="GO:0045037">
    <property type="term" value="P:protein import into chloroplast stroma"/>
    <property type="evidence" value="ECO:0007669"/>
    <property type="project" value="TreeGrafter"/>
</dbReference>
<dbReference type="PANTHER" id="PTHR15371">
    <property type="entry name" value="TIM23"/>
    <property type="match status" value="1"/>
</dbReference>
<organism evidence="5 6">
    <name type="scientific">Trifolium subterraneum</name>
    <name type="common">Subterranean clover</name>
    <dbReference type="NCBI Taxonomy" id="3900"/>
    <lineage>
        <taxon>Eukaryota</taxon>
        <taxon>Viridiplantae</taxon>
        <taxon>Streptophyta</taxon>
        <taxon>Embryophyta</taxon>
        <taxon>Tracheophyta</taxon>
        <taxon>Spermatophyta</taxon>
        <taxon>Magnoliopsida</taxon>
        <taxon>eudicotyledons</taxon>
        <taxon>Gunneridae</taxon>
        <taxon>Pentapetalae</taxon>
        <taxon>rosids</taxon>
        <taxon>fabids</taxon>
        <taxon>Fabales</taxon>
        <taxon>Fabaceae</taxon>
        <taxon>Papilionoideae</taxon>
        <taxon>50 kb inversion clade</taxon>
        <taxon>NPAAA clade</taxon>
        <taxon>Hologalegina</taxon>
        <taxon>IRL clade</taxon>
        <taxon>Trifolieae</taxon>
        <taxon>Trifolium</taxon>
    </lineage>
</organism>
<dbReference type="PANTHER" id="PTHR15371:SF2">
    <property type="entry name" value="OUTER ENVELOPE PORE PROTEIN 16-1, CHLOROPLASTIC"/>
    <property type="match status" value="1"/>
</dbReference>
<dbReference type="Proteomes" id="UP000242715">
    <property type="component" value="Unassembled WGS sequence"/>
</dbReference>
<dbReference type="AlphaFoldDB" id="A0A2Z6MMM4"/>
<dbReference type="EMBL" id="DF973169">
    <property type="protein sequence ID" value="GAU17336.1"/>
    <property type="molecule type" value="Genomic_DNA"/>
</dbReference>
<comment type="subcellular location">
    <subcellularLocation>
        <location evidence="1">Membrane</location>
        <topology evidence="1">Multi-pass membrane protein</topology>
    </subcellularLocation>
</comment>
<evidence type="ECO:0000256" key="4">
    <source>
        <dbReference type="ARBA" id="ARBA00023136"/>
    </source>
</evidence>
<keyword evidence="2" id="KW-0812">Transmembrane</keyword>
<dbReference type="OrthoDB" id="75343at2759"/>
<accession>A0A2Z6MMM4</accession>